<dbReference type="EMBL" id="QGTR01000007">
    <property type="protein sequence ID" value="PWV97218.1"/>
    <property type="molecule type" value="Genomic_DNA"/>
</dbReference>
<dbReference type="CDD" id="cd01829">
    <property type="entry name" value="SGNH_hydrolase_peri2"/>
    <property type="match status" value="1"/>
</dbReference>
<keyword evidence="4" id="KW-1185">Reference proteome</keyword>
<organism evidence="3 4">
    <name type="scientific">Hoeflea marina</name>
    <dbReference type="NCBI Taxonomy" id="274592"/>
    <lineage>
        <taxon>Bacteria</taxon>
        <taxon>Pseudomonadati</taxon>
        <taxon>Pseudomonadota</taxon>
        <taxon>Alphaproteobacteria</taxon>
        <taxon>Hyphomicrobiales</taxon>
        <taxon>Rhizobiaceae</taxon>
        <taxon>Hoeflea</taxon>
    </lineage>
</organism>
<dbReference type="InterPro" id="IPR007407">
    <property type="entry name" value="DUF459"/>
</dbReference>
<dbReference type="InterPro" id="IPR036514">
    <property type="entry name" value="SGNH_hydro_sf"/>
</dbReference>
<dbReference type="OrthoDB" id="9805649at2"/>
<name>A0A317PE76_9HYPH</name>
<sequence>MPLPHQPRRPAFFAALAMVLALALVATMAGTASAQQRTERKSILQLLFGGGGGNASTPEPEPTRPARTSRPKTVTRSAVQAAAPAPEVTKLENARKILVMGDFLANGVAEGLTTGFAESPGVVVIDRSNGSSGLVRDDYYDWPAEAAGIISDVAPAVIVMQLGSNDRQQMLVNGTREAVRSANWLAEYQRRLDGLLATLAAPKIPVLWVGLPAFKSSSMTADMVALNAIYRSRVERVGGEFIDIWDGFVDEDGKFVFTGSDINGQQVRLRGSDGINLTKAGRRKVAFYVEKSVRRLLGDAADADIATLGEDNLPELNFPSAPAESVNILRTVPVSMTDPDLDGGGELLGGSTTQAAFIPSPRDLLVEKGEIAPAPEGRADDFSWPRKPATAVK</sequence>
<protein>
    <recommendedName>
        <fullName evidence="5">SGNH hydrolase-type esterase domain-containing protein</fullName>
    </recommendedName>
</protein>
<gene>
    <name evidence="3" type="ORF">DFR52_107132</name>
</gene>
<feature type="region of interest" description="Disordered" evidence="1">
    <location>
        <begin position="47"/>
        <end position="73"/>
    </location>
</feature>
<dbReference type="Proteomes" id="UP000246352">
    <property type="component" value="Unassembled WGS sequence"/>
</dbReference>
<proteinExistence type="predicted"/>
<evidence type="ECO:0008006" key="5">
    <source>
        <dbReference type="Google" id="ProtNLM"/>
    </source>
</evidence>
<dbReference type="AlphaFoldDB" id="A0A317PE76"/>
<evidence type="ECO:0000256" key="2">
    <source>
        <dbReference type="SAM" id="SignalP"/>
    </source>
</evidence>
<evidence type="ECO:0000313" key="3">
    <source>
        <dbReference type="EMBL" id="PWV97218.1"/>
    </source>
</evidence>
<evidence type="ECO:0000313" key="4">
    <source>
        <dbReference type="Proteomes" id="UP000246352"/>
    </source>
</evidence>
<feature type="signal peptide" evidence="2">
    <location>
        <begin position="1"/>
        <end position="34"/>
    </location>
</feature>
<comment type="caution">
    <text evidence="3">The sequence shown here is derived from an EMBL/GenBank/DDBJ whole genome shotgun (WGS) entry which is preliminary data.</text>
</comment>
<keyword evidence="2" id="KW-0732">Signal</keyword>
<feature type="chain" id="PRO_5016334654" description="SGNH hydrolase-type esterase domain-containing protein" evidence="2">
    <location>
        <begin position="35"/>
        <end position="393"/>
    </location>
</feature>
<feature type="region of interest" description="Disordered" evidence="1">
    <location>
        <begin position="368"/>
        <end position="393"/>
    </location>
</feature>
<accession>A0A317PE76</accession>
<dbReference type="SUPFAM" id="SSF52266">
    <property type="entry name" value="SGNH hydrolase"/>
    <property type="match status" value="1"/>
</dbReference>
<dbReference type="GO" id="GO:0016788">
    <property type="term" value="F:hydrolase activity, acting on ester bonds"/>
    <property type="evidence" value="ECO:0007669"/>
    <property type="project" value="UniProtKB-ARBA"/>
</dbReference>
<dbReference type="Gene3D" id="3.40.50.1110">
    <property type="entry name" value="SGNH hydrolase"/>
    <property type="match status" value="1"/>
</dbReference>
<reference evidence="3 4" key="1">
    <citation type="submission" date="2018-05" db="EMBL/GenBank/DDBJ databases">
        <title>Genomic Encyclopedia of Type Strains, Phase IV (KMG-IV): sequencing the most valuable type-strain genomes for metagenomic binning, comparative biology and taxonomic classification.</title>
        <authorList>
            <person name="Goeker M."/>
        </authorList>
    </citation>
    <scope>NUCLEOTIDE SEQUENCE [LARGE SCALE GENOMIC DNA]</scope>
    <source>
        <strain evidence="3 4">DSM 16791</strain>
    </source>
</reference>
<dbReference type="Pfam" id="PF04311">
    <property type="entry name" value="DUF459"/>
    <property type="match status" value="1"/>
</dbReference>
<dbReference type="RefSeq" id="WP_110034280.1">
    <property type="nucleotide sequence ID" value="NZ_QGTR01000007.1"/>
</dbReference>
<evidence type="ECO:0000256" key="1">
    <source>
        <dbReference type="SAM" id="MobiDB-lite"/>
    </source>
</evidence>